<dbReference type="Gene3D" id="3.90.180.10">
    <property type="entry name" value="Medium-chain alcohol dehydrogenases, catalytic domain"/>
    <property type="match status" value="1"/>
</dbReference>
<dbReference type="Pfam" id="PF00107">
    <property type="entry name" value="ADH_zinc_N"/>
    <property type="match status" value="1"/>
</dbReference>
<evidence type="ECO:0000256" key="4">
    <source>
        <dbReference type="ARBA" id="ARBA00022857"/>
    </source>
</evidence>
<dbReference type="Gene3D" id="3.40.50.150">
    <property type="entry name" value="Vaccinia Virus protein VP39"/>
    <property type="match status" value="1"/>
</dbReference>
<evidence type="ECO:0000256" key="6">
    <source>
        <dbReference type="ARBA" id="ARBA00023315"/>
    </source>
</evidence>
<dbReference type="Pfam" id="PF14765">
    <property type="entry name" value="PS-DH"/>
    <property type="match status" value="1"/>
</dbReference>
<dbReference type="Gene3D" id="3.40.47.10">
    <property type="match status" value="1"/>
</dbReference>
<dbReference type="EMBL" id="CAJNOR010005431">
    <property type="protein sequence ID" value="CAF1562143.1"/>
    <property type="molecule type" value="Genomic_DNA"/>
</dbReference>
<dbReference type="Gene3D" id="3.10.129.110">
    <property type="entry name" value="Polyketide synthase dehydratase"/>
    <property type="match status" value="1"/>
</dbReference>
<dbReference type="Pfam" id="PF02801">
    <property type="entry name" value="Ketoacyl-synt_C"/>
    <property type="match status" value="1"/>
</dbReference>
<dbReference type="InterPro" id="IPR020807">
    <property type="entry name" value="PKS_DH"/>
</dbReference>
<feature type="active site" description="Proton acceptor; for dehydratase activity" evidence="7">
    <location>
        <position position="825"/>
    </location>
</feature>
<dbReference type="InterPro" id="IPR013968">
    <property type="entry name" value="PKS_KR"/>
</dbReference>
<reference evidence="11" key="1">
    <citation type="submission" date="2021-02" db="EMBL/GenBank/DDBJ databases">
        <authorList>
            <person name="Nowell W R."/>
        </authorList>
    </citation>
    <scope>NUCLEOTIDE SEQUENCE</scope>
</reference>
<accession>A0A815XVR1</accession>
<dbReference type="InterPro" id="IPR032821">
    <property type="entry name" value="PKS_assoc"/>
</dbReference>
<dbReference type="PROSITE" id="PS00606">
    <property type="entry name" value="KS3_1"/>
    <property type="match status" value="1"/>
</dbReference>
<dbReference type="Pfam" id="PF16197">
    <property type="entry name" value="KAsynt_C_assoc"/>
    <property type="match status" value="1"/>
</dbReference>
<dbReference type="InterPro" id="IPR049900">
    <property type="entry name" value="PKS_mFAS_DH"/>
</dbReference>
<dbReference type="Pfam" id="PF08659">
    <property type="entry name" value="KR"/>
    <property type="match status" value="1"/>
</dbReference>
<evidence type="ECO:0000256" key="3">
    <source>
        <dbReference type="ARBA" id="ARBA00022679"/>
    </source>
</evidence>
<dbReference type="InterPro" id="IPR029063">
    <property type="entry name" value="SAM-dependent_MTases_sf"/>
</dbReference>
<evidence type="ECO:0000256" key="7">
    <source>
        <dbReference type="PROSITE-ProRule" id="PRU01363"/>
    </source>
</evidence>
<dbReference type="SMART" id="SM00826">
    <property type="entry name" value="PKS_DH"/>
    <property type="match status" value="1"/>
</dbReference>
<organism evidence="11 12">
    <name type="scientific">Adineta ricciae</name>
    <name type="common">Rotifer</name>
    <dbReference type="NCBI Taxonomy" id="249248"/>
    <lineage>
        <taxon>Eukaryota</taxon>
        <taxon>Metazoa</taxon>
        <taxon>Spiralia</taxon>
        <taxon>Gnathifera</taxon>
        <taxon>Rotifera</taxon>
        <taxon>Eurotatoria</taxon>
        <taxon>Bdelloidea</taxon>
        <taxon>Adinetida</taxon>
        <taxon>Adinetidae</taxon>
        <taxon>Adineta</taxon>
    </lineage>
</organism>
<dbReference type="SUPFAM" id="SSF53901">
    <property type="entry name" value="Thiolase-like"/>
    <property type="match status" value="1"/>
</dbReference>
<dbReference type="InterPro" id="IPR014043">
    <property type="entry name" value="Acyl_transferase_dom"/>
</dbReference>
<dbReference type="PANTHER" id="PTHR45681">
    <property type="entry name" value="POLYKETIDE SYNTHASE 44-RELATED"/>
    <property type="match status" value="1"/>
</dbReference>
<dbReference type="GO" id="GO:0016491">
    <property type="term" value="F:oxidoreductase activity"/>
    <property type="evidence" value="ECO:0007669"/>
    <property type="project" value="InterPro"/>
</dbReference>
<evidence type="ECO:0000259" key="8">
    <source>
        <dbReference type="PROSITE" id="PS50075"/>
    </source>
</evidence>
<evidence type="ECO:0000313" key="11">
    <source>
        <dbReference type="EMBL" id="CAF1562143.1"/>
    </source>
</evidence>
<dbReference type="InterPro" id="IPR014030">
    <property type="entry name" value="Ketoacyl_synth_N"/>
</dbReference>
<dbReference type="SUPFAM" id="SSF52151">
    <property type="entry name" value="FabD/lysophospholipase-like"/>
    <property type="match status" value="1"/>
</dbReference>
<dbReference type="InterPro" id="IPR049552">
    <property type="entry name" value="PKS_DH_N"/>
</dbReference>
<keyword evidence="12" id="KW-1185">Reference proteome</keyword>
<dbReference type="SMART" id="SM00827">
    <property type="entry name" value="PKS_AT"/>
    <property type="match status" value="1"/>
</dbReference>
<keyword evidence="1" id="KW-0596">Phosphopantetheine</keyword>
<dbReference type="InterPro" id="IPR050444">
    <property type="entry name" value="Polyketide_Synthase"/>
</dbReference>
<dbReference type="CDD" id="cd00833">
    <property type="entry name" value="PKS"/>
    <property type="match status" value="1"/>
</dbReference>
<dbReference type="InterPro" id="IPR036291">
    <property type="entry name" value="NAD(P)-bd_dom_sf"/>
</dbReference>
<dbReference type="InterPro" id="IPR020806">
    <property type="entry name" value="PKS_PP-bd"/>
</dbReference>
<keyword evidence="4" id="KW-0521">NADP</keyword>
<dbReference type="CDD" id="cd02440">
    <property type="entry name" value="AdoMet_MTases"/>
    <property type="match status" value="1"/>
</dbReference>
<dbReference type="SMART" id="SM00823">
    <property type="entry name" value="PKS_PP"/>
    <property type="match status" value="1"/>
</dbReference>
<dbReference type="Pfam" id="PF00698">
    <property type="entry name" value="Acyl_transf_1"/>
    <property type="match status" value="1"/>
</dbReference>
<feature type="domain" description="Ketosynthase family 3 (KS3)" evidence="9">
    <location>
        <begin position="1"/>
        <end position="335"/>
    </location>
</feature>
<dbReference type="SUPFAM" id="SSF50129">
    <property type="entry name" value="GroES-like"/>
    <property type="match status" value="1"/>
</dbReference>
<dbReference type="InterPro" id="IPR011032">
    <property type="entry name" value="GroES-like_sf"/>
</dbReference>
<protein>
    <recommendedName>
        <fullName evidence="13">Carrier domain-containing protein</fullName>
    </recommendedName>
</protein>
<dbReference type="InterPro" id="IPR018201">
    <property type="entry name" value="Ketoacyl_synth_AS"/>
</dbReference>
<comment type="caution">
    <text evidence="11">The sequence shown here is derived from an EMBL/GenBank/DDBJ whole genome shotgun (WGS) entry which is preliminary data.</text>
</comment>
<dbReference type="GO" id="GO:0006633">
    <property type="term" value="P:fatty acid biosynthetic process"/>
    <property type="evidence" value="ECO:0007669"/>
    <property type="project" value="UniProtKB-UniPathway"/>
</dbReference>
<dbReference type="CDD" id="cd05274">
    <property type="entry name" value="KR_FAS_SDR_x"/>
    <property type="match status" value="1"/>
</dbReference>
<dbReference type="InterPro" id="IPR013149">
    <property type="entry name" value="ADH-like_C"/>
</dbReference>
<dbReference type="Pfam" id="PF21089">
    <property type="entry name" value="PKS_DH_N"/>
    <property type="match status" value="1"/>
</dbReference>
<evidence type="ECO:0000259" key="9">
    <source>
        <dbReference type="PROSITE" id="PS52004"/>
    </source>
</evidence>
<dbReference type="Pfam" id="PF08242">
    <property type="entry name" value="Methyltransf_12"/>
    <property type="match status" value="1"/>
</dbReference>
<dbReference type="FunFam" id="3.40.50.720:FF:000209">
    <property type="entry name" value="Polyketide synthase Pks12"/>
    <property type="match status" value="1"/>
</dbReference>
<feature type="region of interest" description="C-terminal hotdog fold" evidence="7">
    <location>
        <begin position="928"/>
        <end position="1075"/>
    </location>
</feature>
<dbReference type="PROSITE" id="PS50075">
    <property type="entry name" value="CARRIER"/>
    <property type="match status" value="1"/>
</dbReference>
<dbReference type="InterPro" id="IPR020843">
    <property type="entry name" value="ER"/>
</dbReference>
<dbReference type="CDD" id="cd05195">
    <property type="entry name" value="enoyl_red"/>
    <property type="match status" value="1"/>
</dbReference>
<dbReference type="GO" id="GO:0031177">
    <property type="term" value="F:phosphopantetheine binding"/>
    <property type="evidence" value="ECO:0007669"/>
    <property type="project" value="InterPro"/>
</dbReference>
<evidence type="ECO:0008006" key="13">
    <source>
        <dbReference type="Google" id="ProtNLM"/>
    </source>
</evidence>
<dbReference type="SMART" id="SM00829">
    <property type="entry name" value="PKS_ER"/>
    <property type="match status" value="1"/>
</dbReference>
<evidence type="ECO:0000256" key="1">
    <source>
        <dbReference type="ARBA" id="ARBA00022450"/>
    </source>
</evidence>
<dbReference type="InterPro" id="IPR016036">
    <property type="entry name" value="Malonyl_transacylase_ACP-bd"/>
</dbReference>
<dbReference type="PROSITE" id="PS52019">
    <property type="entry name" value="PKS_MFAS_DH"/>
    <property type="match status" value="1"/>
</dbReference>
<dbReference type="SMART" id="SM00822">
    <property type="entry name" value="PKS_KR"/>
    <property type="match status" value="1"/>
</dbReference>
<dbReference type="InterPro" id="IPR042104">
    <property type="entry name" value="PKS_dehydratase_sf"/>
</dbReference>
<dbReference type="Proteomes" id="UP000663828">
    <property type="component" value="Unassembled WGS sequence"/>
</dbReference>
<dbReference type="SUPFAM" id="SSF47336">
    <property type="entry name" value="ACP-like"/>
    <property type="match status" value="1"/>
</dbReference>
<proteinExistence type="predicted"/>
<dbReference type="SUPFAM" id="SSF53335">
    <property type="entry name" value="S-adenosyl-L-methionine-dependent methyltransferases"/>
    <property type="match status" value="1"/>
</dbReference>
<dbReference type="InterPro" id="IPR013154">
    <property type="entry name" value="ADH-like_N"/>
</dbReference>
<dbReference type="InterPro" id="IPR036736">
    <property type="entry name" value="ACP-like_sf"/>
</dbReference>
<feature type="domain" description="PKS/mFAS DH" evidence="10">
    <location>
        <begin position="789"/>
        <end position="1075"/>
    </location>
</feature>
<sequence length="2283" mass="254358">MDPQQKLLLEVALQALEDSGIQYMGSDMGVYLGIGQAEQYELTTADLESINAYSVTGSALSICSNRLSYCFDLRGPSMSIDTACSSSATAFHLGCQAVRNGTCSAAVIAGVNILMNPSTFIQFSQLGVLSPDGMCQSFSKNANGYVRSEGCGVVIVKPFKQALLDKNHIYCLIRGSAINQDGHQSPSLTMPSSQAQMEVFRKACQNAGINPKDIFYAEAHATGTKVGDPIEANAIGKVFGREESYLRIGSVKSNVGHLETASFMAGLLKCILMLEHRQLVPNIHFEKDQGNPDIHFDEYKLSVQTEIEPIENENVLMMISSFGFGGANGCTIIQGYQPSPQQTDRSTSISLPQLFLVSAATSNALEARIQQLKSTSEGLYSPASVSHTLYHRPMHRLVTFAIDEQLNEKTTFVPTRKAVDQPLTCIWVFAGQGPQHPKMGKLLYAHVESFRSSIDASDSIYRECSGQSLINDIGVFGPKDGANPMAVYEIAYTLPALVFLQIALVDMYRDLGVPCAAVFGHSFGEMAAGYAANICTRKQCIETAYHRARILRHVDGRGAMLAVSCSKDYIQPLLEKYDQTWIAAYNGANSLTLGGIQESIKSISKELSNADIFNRILKINSAYHTPLMAPVRSEALAVFKQTLAGCSTPTIPYFSTVTGQWKDCDFDENYTFQGIEGPVLFDQAVQGCLERFGVEKSLFLEMSAHPVLSSYLTENGSKYNLCTLNRQQSDIDTTLKTLANLRIYGCSPSQADLSKLYSFIAPATRIPSYSIYPFQRQYCVKEDPGHRLQRTVPIWYTLAGRPLAHPYASFQTKLCLNSHIWIEDHRVQGPVVFPAAGYIEICMEVFNSMNLKDIHIDKALVLPSDRNSYRTIRTILDESNPSNIFIYSKSNEYDSTNWTKHMTASKDDPITGSPELPAWTKDLQSRCRFTKIEGKDIYGRFSSIGLDYGPYFQCIRALSQGDYEAYAHLNISHLSNSNQSQFHIHPAILDSVFQVLLGTQRYFYRAYVPTFIQQIQWYVPTDQLPNDFYVYARTTNFDFKQILTGDMYIVDEEQKRLLGMVLGFQATALGQSNQTQPLYTLHYQNVQTPLLTAKSEPDMSTIPRFSKHEETLFDDACSAYIAKFLSTNPFDEEIVAKWPVHRQRYWQWLHSTVRSKIISPQSIDLIDDEQYQQLKYEAQAIHRVGRNLHSLLNDNFAVQNLFFAENDPFMSDLYSKSKTFQPYTDILAQKLVDQLKTIEAEYQGEASRVFSILELGAGTGALTSVILEKLFQQTSIIQENRLIYVFTDVSGKFLSDAKKRFSAIYPCIQYQLCNLDVDLTTQKLDLYSFDIVCAFDVLHVAQDLTLCLNRVQQLLKPNGYLLCIELTRPWTWIEFFFGLFAGWWHFIDTKLRSTCFLTVDKWNQILTETGFQHVQIDNEGQPEFAHSLLTARGVDWTIEKPSNLDMTVFDTTDVTTDNLKSYMDKLLQLAQSSISVSDPTTVFVLTQTMTPPIGATFTGFTRVWANEATQHRICSIEFDQSSLKEKQLWLGRIQNLVQKTSEREFLICENTITVPRHIPRTLTNVFSATSSLKSRSNSSSSLPAYRLEIDTVGQLQTLKYRSFDLPASLLPTDVQVEVHASALNFKDLMLALGMLDNPMGFDQQTLKYRENSVNLGLEFSGIVKSVGTAASKRFNIGDQVFGFANHCFASQVITHEHFLVKKPLHLSHTDAVSLPIVFATVYAGLIVKAQLKPGDTVLIHSAAGGIGQAAIQLCQHVGARIICTVGSREKREFLEKTYGCTQFANSHSTKEWHADVLKLTDGQGVDVVLNSLKGDAIQAGLQCLKIGGRFIEIGKVDILNHSQLDMHFLLNDLSFLSVQLDILMQSQTDKIQEYLQAIQQLASEKSIRPIIDRIYDLQDTEIAFRFLMSGQHKGKLILNMQSELPSIYPPSTIYGSTTCFILSGGTGALGLQLVQHMSAHGARQFILLSRQGLASLRSSDRTMLTDLQRFGIKVYVGKGDVAKLEDIRRILREAQEIFNLPSCQYSVLHLAMVLDDAPISKLNSQRIENVMRCKVEGAMCLLQAIPDDQLEHVIFFSSAASTFGNPSQANYSAANTFLDSYARQLSTRTKKKVKVLNLGLVEDVGILAEDWKLKQILTAKGFAGGLTSLGVCQLVDHAFITESNDQCQMLYGNFQMEDLIHSYPILKTRLEHLIDHTVSASSGSSGTSANKNEITLESMAAYISTLLATSNLDIQESLTVQGLDSLLAVELSAGLKKQFGLAISQLALLGGLSVKQIVESASS</sequence>
<dbReference type="InterPro" id="IPR013217">
    <property type="entry name" value="Methyltransf_12"/>
</dbReference>
<dbReference type="PROSITE" id="PS52004">
    <property type="entry name" value="KS3_2"/>
    <property type="match status" value="1"/>
</dbReference>
<dbReference type="InterPro" id="IPR014031">
    <property type="entry name" value="Ketoacyl_synth_C"/>
</dbReference>
<dbReference type="GO" id="GO:0044550">
    <property type="term" value="P:secondary metabolite biosynthetic process"/>
    <property type="evidence" value="ECO:0007669"/>
    <property type="project" value="UniProtKB-ARBA"/>
</dbReference>
<dbReference type="InterPro" id="IPR016039">
    <property type="entry name" value="Thiolase-like"/>
</dbReference>
<dbReference type="GO" id="GO:0004315">
    <property type="term" value="F:3-oxoacyl-[acyl-carrier-protein] synthase activity"/>
    <property type="evidence" value="ECO:0007669"/>
    <property type="project" value="InterPro"/>
</dbReference>
<gene>
    <name evidence="11" type="ORF">XAT740_LOCUS43709</name>
</gene>
<keyword evidence="2" id="KW-0597">Phosphoprotein</keyword>
<evidence type="ECO:0000259" key="10">
    <source>
        <dbReference type="PROSITE" id="PS52019"/>
    </source>
</evidence>
<dbReference type="InterPro" id="IPR009081">
    <property type="entry name" value="PP-bd_ACP"/>
</dbReference>
<dbReference type="SUPFAM" id="SSF55048">
    <property type="entry name" value="Probable ACP-binding domain of malonyl-CoA ACP transacylase"/>
    <property type="match status" value="1"/>
</dbReference>
<evidence type="ECO:0000313" key="12">
    <source>
        <dbReference type="Proteomes" id="UP000663828"/>
    </source>
</evidence>
<dbReference type="Gene3D" id="3.40.50.720">
    <property type="entry name" value="NAD(P)-binding Rossmann-like Domain"/>
    <property type="match status" value="1"/>
</dbReference>
<dbReference type="PANTHER" id="PTHR45681:SF6">
    <property type="entry name" value="POLYKETIDE SYNTHASE 37"/>
    <property type="match status" value="1"/>
</dbReference>
<dbReference type="SMART" id="SM00825">
    <property type="entry name" value="PKS_KS"/>
    <property type="match status" value="1"/>
</dbReference>
<dbReference type="Gene3D" id="3.40.366.10">
    <property type="entry name" value="Malonyl-Coenzyme A Acyl Carrier Protein, domain 2"/>
    <property type="match status" value="1"/>
</dbReference>
<dbReference type="Pfam" id="PF00109">
    <property type="entry name" value="ketoacyl-synt"/>
    <property type="match status" value="1"/>
</dbReference>
<dbReference type="InterPro" id="IPR016035">
    <property type="entry name" value="Acyl_Trfase/lysoPLipase"/>
</dbReference>
<dbReference type="Pfam" id="PF08240">
    <property type="entry name" value="ADH_N"/>
    <property type="match status" value="1"/>
</dbReference>
<keyword evidence="6" id="KW-0012">Acyltransferase</keyword>
<feature type="active site" description="Proton donor; for dehydratase activity" evidence="7">
    <location>
        <position position="990"/>
    </location>
</feature>
<name>A0A815XVR1_ADIRI</name>
<evidence type="ECO:0000256" key="5">
    <source>
        <dbReference type="ARBA" id="ARBA00023268"/>
    </source>
</evidence>
<evidence type="ECO:0000256" key="2">
    <source>
        <dbReference type="ARBA" id="ARBA00022553"/>
    </source>
</evidence>
<keyword evidence="5" id="KW-0511">Multifunctional enzyme</keyword>
<feature type="region of interest" description="N-terminal hotdog fold" evidence="7">
    <location>
        <begin position="789"/>
        <end position="913"/>
    </location>
</feature>
<dbReference type="InterPro" id="IPR020841">
    <property type="entry name" value="PKS_Beta-ketoAc_synthase_dom"/>
</dbReference>
<dbReference type="Pfam" id="PF00550">
    <property type="entry name" value="PP-binding"/>
    <property type="match status" value="1"/>
</dbReference>
<dbReference type="InterPro" id="IPR001227">
    <property type="entry name" value="Ac_transferase_dom_sf"/>
</dbReference>
<dbReference type="UniPathway" id="UPA00094"/>
<dbReference type="SUPFAM" id="SSF51735">
    <property type="entry name" value="NAD(P)-binding Rossmann-fold domains"/>
    <property type="match status" value="2"/>
</dbReference>
<dbReference type="InterPro" id="IPR057326">
    <property type="entry name" value="KR_dom"/>
</dbReference>
<keyword evidence="3" id="KW-0808">Transferase</keyword>
<dbReference type="InterPro" id="IPR049551">
    <property type="entry name" value="PKS_DH_C"/>
</dbReference>
<feature type="domain" description="Carrier" evidence="8">
    <location>
        <begin position="2210"/>
        <end position="2283"/>
    </location>
</feature>